<dbReference type="PROSITE" id="PS50109">
    <property type="entry name" value="HIS_KIN"/>
    <property type="match status" value="1"/>
</dbReference>
<dbReference type="PANTHER" id="PTHR43395">
    <property type="entry name" value="SENSOR HISTIDINE KINASE CHEA"/>
    <property type="match status" value="1"/>
</dbReference>
<gene>
    <name evidence="12" type="ORF">J0X27_11515</name>
</gene>
<dbReference type="InterPro" id="IPR036061">
    <property type="entry name" value="CheW-like_dom_sf"/>
</dbReference>
<keyword evidence="4" id="KW-0808">Transferase</keyword>
<dbReference type="InterPro" id="IPR008207">
    <property type="entry name" value="Sig_transdc_His_kin_Hpt_dom"/>
</dbReference>
<dbReference type="SUPFAM" id="SSF55874">
    <property type="entry name" value="ATPase domain of HSP90 chaperone/DNA topoisomerase II/histidine kinase"/>
    <property type="match status" value="1"/>
</dbReference>
<protein>
    <recommendedName>
        <fullName evidence="2">histidine kinase</fullName>
        <ecNumber evidence="2">2.7.13.3</ecNumber>
    </recommendedName>
</protein>
<feature type="compositionally biased region" description="Low complexity" evidence="8">
    <location>
        <begin position="201"/>
        <end position="220"/>
    </location>
</feature>
<dbReference type="InterPro" id="IPR051315">
    <property type="entry name" value="Bact_Chemotaxis_CheA"/>
</dbReference>
<evidence type="ECO:0000256" key="1">
    <source>
        <dbReference type="ARBA" id="ARBA00000085"/>
    </source>
</evidence>
<keyword evidence="13" id="KW-1185">Reference proteome</keyword>
<keyword evidence="5" id="KW-0547">Nucleotide-binding</keyword>
<evidence type="ECO:0000256" key="8">
    <source>
        <dbReference type="SAM" id="MobiDB-lite"/>
    </source>
</evidence>
<keyword evidence="6" id="KW-0418">Kinase</keyword>
<dbReference type="Gene3D" id="3.30.565.10">
    <property type="entry name" value="Histidine kinase-like ATPase, C-terminal domain"/>
    <property type="match status" value="1"/>
</dbReference>
<feature type="compositionally biased region" description="Basic and acidic residues" evidence="8">
    <location>
        <begin position="444"/>
        <end position="453"/>
    </location>
</feature>
<dbReference type="SUPFAM" id="SSF47226">
    <property type="entry name" value="Histidine-containing phosphotransfer domain, HPT domain"/>
    <property type="match status" value="1"/>
</dbReference>
<dbReference type="PROSITE" id="PS50851">
    <property type="entry name" value="CHEW"/>
    <property type="match status" value="1"/>
</dbReference>
<keyword evidence="3 7" id="KW-0597">Phosphoprotein</keyword>
<dbReference type="Proteomes" id="UP000663191">
    <property type="component" value="Chromosome"/>
</dbReference>
<dbReference type="Gene3D" id="2.30.30.40">
    <property type="entry name" value="SH3 Domains"/>
    <property type="match status" value="1"/>
</dbReference>
<dbReference type="SMART" id="SM00260">
    <property type="entry name" value="CheW"/>
    <property type="match status" value="1"/>
</dbReference>
<evidence type="ECO:0000256" key="4">
    <source>
        <dbReference type="ARBA" id="ARBA00022679"/>
    </source>
</evidence>
<evidence type="ECO:0000256" key="2">
    <source>
        <dbReference type="ARBA" id="ARBA00012438"/>
    </source>
</evidence>
<evidence type="ECO:0000256" key="3">
    <source>
        <dbReference type="ARBA" id="ARBA00022553"/>
    </source>
</evidence>
<dbReference type="InterPro" id="IPR002545">
    <property type="entry name" value="CheW-lke_dom"/>
</dbReference>
<feature type="compositionally biased region" description="Polar residues" evidence="8">
    <location>
        <begin position="311"/>
        <end position="322"/>
    </location>
</feature>
<feature type="compositionally biased region" description="Acidic residues" evidence="8">
    <location>
        <begin position="290"/>
        <end position="310"/>
    </location>
</feature>
<feature type="region of interest" description="Disordered" evidence="8">
    <location>
        <begin position="169"/>
        <end position="477"/>
    </location>
</feature>
<dbReference type="InterPro" id="IPR005467">
    <property type="entry name" value="His_kinase_dom"/>
</dbReference>
<dbReference type="GO" id="GO:0004673">
    <property type="term" value="F:protein histidine kinase activity"/>
    <property type="evidence" value="ECO:0007669"/>
    <property type="project" value="UniProtKB-EC"/>
</dbReference>
<evidence type="ECO:0000313" key="13">
    <source>
        <dbReference type="Proteomes" id="UP000663191"/>
    </source>
</evidence>
<dbReference type="SMART" id="SM00387">
    <property type="entry name" value="HATPase_c"/>
    <property type="match status" value="1"/>
</dbReference>
<reference evidence="12 13" key="1">
    <citation type="journal article" date="2006" name="Int. J. Syst. Evol. Microbiol.">
        <title>Haloterrigena longa sp. nov. and Haloterrigena limicola sp. nov., extremely halophilic archaea isolated from a salt lake.</title>
        <authorList>
            <person name="Cui H.L."/>
            <person name="Tohty D."/>
            <person name="Zhou P.J."/>
            <person name="Liu S.J."/>
        </authorList>
    </citation>
    <scope>NUCLEOTIDE SEQUENCE [LARGE SCALE GENOMIC DNA]</scope>
    <source>
        <strain evidence="12 13">ABH32</strain>
    </source>
</reference>
<dbReference type="GO" id="GO:0006935">
    <property type="term" value="P:chemotaxis"/>
    <property type="evidence" value="ECO:0007669"/>
    <property type="project" value="InterPro"/>
</dbReference>
<dbReference type="PROSITE" id="PS50894">
    <property type="entry name" value="HPT"/>
    <property type="match status" value="1"/>
</dbReference>
<dbReference type="CDD" id="cd00088">
    <property type="entry name" value="HPT"/>
    <property type="match status" value="1"/>
</dbReference>
<dbReference type="SMART" id="SM00073">
    <property type="entry name" value="HPT"/>
    <property type="match status" value="1"/>
</dbReference>
<feature type="compositionally biased region" description="Polar residues" evidence="8">
    <location>
        <begin position="355"/>
        <end position="364"/>
    </location>
</feature>
<feature type="compositionally biased region" description="Basic and acidic residues" evidence="8">
    <location>
        <begin position="254"/>
        <end position="269"/>
    </location>
</feature>
<dbReference type="Pfam" id="PF01584">
    <property type="entry name" value="CheW"/>
    <property type="match status" value="1"/>
</dbReference>
<dbReference type="InterPro" id="IPR003594">
    <property type="entry name" value="HATPase_dom"/>
</dbReference>
<evidence type="ECO:0000256" key="7">
    <source>
        <dbReference type="PROSITE-ProRule" id="PRU00110"/>
    </source>
</evidence>
<evidence type="ECO:0000256" key="6">
    <source>
        <dbReference type="ARBA" id="ARBA00022777"/>
    </source>
</evidence>
<evidence type="ECO:0000259" key="9">
    <source>
        <dbReference type="PROSITE" id="PS50109"/>
    </source>
</evidence>
<dbReference type="EC" id="2.7.13.3" evidence="2"/>
<proteinExistence type="predicted"/>
<feature type="modified residue" description="Phosphohistidine" evidence="7">
    <location>
        <position position="41"/>
    </location>
</feature>
<feature type="domain" description="CheW-like" evidence="10">
    <location>
        <begin position="796"/>
        <end position="931"/>
    </location>
</feature>
<feature type="domain" description="Histidine kinase" evidence="9">
    <location>
        <begin position="590"/>
        <end position="794"/>
    </location>
</feature>
<dbReference type="AlphaFoldDB" id="A0A8A2U638"/>
<dbReference type="SUPFAM" id="SSF50341">
    <property type="entry name" value="CheW-like"/>
    <property type="match status" value="1"/>
</dbReference>
<dbReference type="PRINTS" id="PR00344">
    <property type="entry name" value="BCTRLSENSOR"/>
</dbReference>
<comment type="catalytic activity">
    <reaction evidence="1">
        <text>ATP + protein L-histidine = ADP + protein N-phospho-L-histidine.</text>
        <dbReference type="EC" id="2.7.13.3"/>
    </reaction>
</comment>
<sequence length="931" mass="98014">MSREQFVRETRSGIDRLADGLLSLEDGGNEDRLSELFRTAHTLKGNCSAAGFDAPARVAHALEDVLDAIRADRLEPDPDVVDATLVAADVLDAMVDEIAEDGRVRIDPDGTVETIRTLLETRATDDPPVEPAADDDTDQPSTLAEEAIPEPGSGDGLTAEEALERASGFDDLESLSADVDDGTLEGSGSLDELFDDEPGDEPAGVAADGPAAGSTPTSETATDEPEPAADETTPDEAATATEPSDVEIAGTEGAGREETVDFDRVRDDVETLDAGTMDDALEGVQFGDGGADDDVTVTELLELAETDDSDGPSSSERPASSTGDRRESPTADGAKAQTGEDEESTSGERAEPQQAEYTESQTAQHAEASTADRAERAMDAAGIDDQQLLENIQQLEPAEPAEDPGSFVFDTDVATSQEDGDTGGAADLGDGELDDDPGLATERSVTDGDERDFLAAAVDGGDVQEGSDATLAETSDRAVPDDALASFDRDANVREFVAAFGDSFDGSITDDRTRAVSDAVTTIPSSVLPIPSSDDDGTAREERGGTITVEGTTADRLLQLTERLTTATMALERDDGGSPSDSADEPTRMRELREIATDLEETVTAVRLQPLERAFSGLERTARRVAREAETRVDLETSGGSIELDRDVVAALGDLLVHLVRNAVDHGIEPADERERAGKSRTGTVAIRARKDADEVVLAVTDDGRGLDADELCRVAIEEGIVGRERAAAMSDEAAHELVFHPGLSTEAEVTDVSGRGVGMDVVAETITGLDGDIEVESSPGDGTTFRLRVPVSVAATEVLFVEADGRPYAIPAADIARLEEFDPARADGDAYAMTVTGEDEPETERRSLVRLSEWLGADGDTDPTVVVHVRDDRGGRSIACDDVGDWRRVVVRPYDDILAETPGIDGATLLGDGELANVLDVTAITDGGSR</sequence>
<evidence type="ECO:0000259" key="10">
    <source>
        <dbReference type="PROSITE" id="PS50851"/>
    </source>
</evidence>
<evidence type="ECO:0000256" key="5">
    <source>
        <dbReference type="ARBA" id="ARBA00022741"/>
    </source>
</evidence>
<name>A0A8A2U638_9EURY</name>
<accession>A0A8A2U638</accession>
<dbReference type="Gene3D" id="1.20.120.160">
    <property type="entry name" value="HPT domain"/>
    <property type="match status" value="1"/>
</dbReference>
<feature type="compositionally biased region" description="Acidic residues" evidence="8">
    <location>
        <begin position="221"/>
        <end position="234"/>
    </location>
</feature>
<dbReference type="OrthoDB" id="293137at2157"/>
<dbReference type="GeneID" id="63184381"/>
<dbReference type="EMBL" id="CP071463">
    <property type="protein sequence ID" value="QSW84083.1"/>
    <property type="molecule type" value="Genomic_DNA"/>
</dbReference>
<dbReference type="GO" id="GO:0000160">
    <property type="term" value="P:phosphorelay signal transduction system"/>
    <property type="evidence" value="ECO:0007669"/>
    <property type="project" value="InterPro"/>
</dbReference>
<evidence type="ECO:0000259" key="11">
    <source>
        <dbReference type="PROSITE" id="PS50894"/>
    </source>
</evidence>
<evidence type="ECO:0000313" key="12">
    <source>
        <dbReference type="EMBL" id="QSW84083.1"/>
    </source>
</evidence>
<feature type="compositionally biased region" description="Acidic residues" evidence="8">
    <location>
        <begin position="170"/>
        <end position="183"/>
    </location>
</feature>
<dbReference type="KEGG" id="hlo:J0X27_11515"/>
<organism evidence="12 13">
    <name type="scientific">Natrinema longum</name>
    <dbReference type="NCBI Taxonomy" id="370324"/>
    <lineage>
        <taxon>Archaea</taxon>
        <taxon>Methanobacteriati</taxon>
        <taxon>Methanobacteriota</taxon>
        <taxon>Stenosarchaea group</taxon>
        <taxon>Halobacteria</taxon>
        <taxon>Halobacteriales</taxon>
        <taxon>Natrialbaceae</taxon>
        <taxon>Natrinema</taxon>
    </lineage>
</organism>
<dbReference type="InterPro" id="IPR036890">
    <property type="entry name" value="HATPase_C_sf"/>
</dbReference>
<dbReference type="InterPro" id="IPR036641">
    <property type="entry name" value="HPT_dom_sf"/>
</dbReference>
<dbReference type="FunFam" id="3.30.565.10:FF:000016">
    <property type="entry name" value="Chemotaxis protein CheA, putative"/>
    <property type="match status" value="1"/>
</dbReference>
<dbReference type="RefSeq" id="WP_207269326.1">
    <property type="nucleotide sequence ID" value="NZ_CP071463.1"/>
</dbReference>
<feature type="domain" description="HPt" evidence="11">
    <location>
        <begin position="1"/>
        <end position="98"/>
    </location>
</feature>
<dbReference type="InterPro" id="IPR004358">
    <property type="entry name" value="Sig_transdc_His_kin-like_C"/>
</dbReference>
<feature type="region of interest" description="Disordered" evidence="8">
    <location>
        <begin position="119"/>
        <end position="157"/>
    </location>
</feature>
<dbReference type="PANTHER" id="PTHR43395:SF10">
    <property type="entry name" value="CHEMOTAXIS PROTEIN CHEA"/>
    <property type="match status" value="1"/>
</dbReference>
<dbReference type="Pfam" id="PF01627">
    <property type="entry name" value="Hpt"/>
    <property type="match status" value="1"/>
</dbReference>
<dbReference type="Pfam" id="PF02518">
    <property type="entry name" value="HATPase_c"/>
    <property type="match status" value="1"/>
</dbReference>